<dbReference type="GO" id="GO:0005634">
    <property type="term" value="C:nucleus"/>
    <property type="evidence" value="ECO:0007669"/>
    <property type="project" value="UniProtKB-SubCell"/>
</dbReference>
<dbReference type="InterPro" id="IPR002589">
    <property type="entry name" value="Macro_dom"/>
</dbReference>
<keyword evidence="2" id="KW-0328">Glycosyltransferase</keyword>
<dbReference type="Pfam" id="PF01661">
    <property type="entry name" value="Macro"/>
    <property type="match status" value="1"/>
</dbReference>
<dbReference type="AlphaFoldDB" id="A0A7J7K6L0"/>
<evidence type="ECO:0000313" key="7">
    <source>
        <dbReference type="EMBL" id="KAF6033196.1"/>
    </source>
</evidence>
<dbReference type="GO" id="GO:0003714">
    <property type="term" value="F:transcription corepressor activity"/>
    <property type="evidence" value="ECO:0007669"/>
    <property type="project" value="TreeGrafter"/>
</dbReference>
<evidence type="ECO:0000256" key="4">
    <source>
        <dbReference type="ARBA" id="ARBA00023027"/>
    </source>
</evidence>
<evidence type="ECO:0000256" key="3">
    <source>
        <dbReference type="ARBA" id="ARBA00022679"/>
    </source>
</evidence>
<dbReference type="EMBL" id="VXIV02001433">
    <property type="protein sequence ID" value="KAF6033196.1"/>
    <property type="molecule type" value="Genomic_DNA"/>
</dbReference>
<keyword evidence="5" id="KW-0539">Nucleus</keyword>
<keyword evidence="4" id="KW-0520">NAD</keyword>
<reference evidence="7" key="1">
    <citation type="submission" date="2020-06" db="EMBL/GenBank/DDBJ databases">
        <title>Draft genome of Bugula neritina, a colonial animal packing powerful symbionts and potential medicines.</title>
        <authorList>
            <person name="Rayko M."/>
        </authorList>
    </citation>
    <scope>NUCLEOTIDE SEQUENCE [LARGE SCALE GENOMIC DNA]</scope>
    <source>
        <strain evidence="7">Kwan_BN1</strain>
    </source>
</reference>
<evidence type="ECO:0000256" key="5">
    <source>
        <dbReference type="ARBA" id="ARBA00023242"/>
    </source>
</evidence>
<dbReference type="Proteomes" id="UP000593567">
    <property type="component" value="Unassembled WGS sequence"/>
</dbReference>
<dbReference type="SUPFAM" id="SSF52949">
    <property type="entry name" value="Macro domain-like"/>
    <property type="match status" value="2"/>
</dbReference>
<dbReference type="GO" id="GO:0003950">
    <property type="term" value="F:NAD+ poly-ADP-ribosyltransferase activity"/>
    <property type="evidence" value="ECO:0007669"/>
    <property type="project" value="TreeGrafter"/>
</dbReference>
<keyword evidence="8" id="KW-1185">Reference proteome</keyword>
<comment type="caution">
    <text evidence="7">The sequence shown here is derived from an EMBL/GenBank/DDBJ whole genome shotgun (WGS) entry which is preliminary data.</text>
</comment>
<proteinExistence type="predicted"/>
<dbReference type="GO" id="GO:1990404">
    <property type="term" value="F:NAD+-protein mono-ADP-ribosyltransferase activity"/>
    <property type="evidence" value="ECO:0007669"/>
    <property type="project" value="TreeGrafter"/>
</dbReference>
<dbReference type="Gene3D" id="3.40.220.10">
    <property type="entry name" value="Leucine Aminopeptidase, subunit E, domain 1"/>
    <property type="match status" value="2"/>
</dbReference>
<dbReference type="SMART" id="SM00506">
    <property type="entry name" value="A1pp"/>
    <property type="match status" value="1"/>
</dbReference>
<dbReference type="InterPro" id="IPR043472">
    <property type="entry name" value="Macro_dom-like"/>
</dbReference>
<sequence>MPAIGAGQKGYPKDVVAHMIIQALTEYIESHPTTSLTNVRLYLFHRTDTRSEVEVFSKPFHQNLSKYSFGLKNDVTLYICKGALSNSEVDIMVNPTGSKTSLVLLKKGGQALQDECPRIKHLDVGEIAMTGAYGLPCAKIFHVNCPPWSDNVKEQSLQQIITDCLNATKDQKAKTIAFPAIGTGELHYPPEDVARCFFRTCAKFAKDNPGCGIKKILLVIDDADDGALQV</sequence>
<organism evidence="7 8">
    <name type="scientific">Bugula neritina</name>
    <name type="common">Brown bryozoan</name>
    <name type="synonym">Sertularia neritina</name>
    <dbReference type="NCBI Taxonomy" id="10212"/>
    <lineage>
        <taxon>Eukaryota</taxon>
        <taxon>Metazoa</taxon>
        <taxon>Spiralia</taxon>
        <taxon>Lophotrochozoa</taxon>
        <taxon>Bryozoa</taxon>
        <taxon>Gymnolaemata</taxon>
        <taxon>Cheilostomatida</taxon>
        <taxon>Flustrina</taxon>
        <taxon>Buguloidea</taxon>
        <taxon>Bugulidae</taxon>
        <taxon>Bugula</taxon>
    </lineage>
</organism>
<name>A0A7J7K6L0_BUGNE</name>
<dbReference type="InterPro" id="IPR052056">
    <property type="entry name" value="Mono-ARTD/PARP"/>
</dbReference>
<evidence type="ECO:0000256" key="1">
    <source>
        <dbReference type="ARBA" id="ARBA00004123"/>
    </source>
</evidence>
<dbReference type="GO" id="GO:0070212">
    <property type="term" value="P:protein poly-ADP-ribosylation"/>
    <property type="evidence" value="ECO:0007669"/>
    <property type="project" value="TreeGrafter"/>
</dbReference>
<dbReference type="PANTHER" id="PTHR14453:SF102">
    <property type="entry name" value="PROTEIN MONO-ADP-RIBOSYLTRANSFERASE PARP14-LIKE"/>
    <property type="match status" value="1"/>
</dbReference>
<dbReference type="GO" id="GO:0005737">
    <property type="term" value="C:cytoplasm"/>
    <property type="evidence" value="ECO:0007669"/>
    <property type="project" value="TreeGrafter"/>
</dbReference>
<comment type="subcellular location">
    <subcellularLocation>
        <location evidence="1">Nucleus</location>
    </subcellularLocation>
</comment>
<feature type="domain" description="Macro" evidence="6">
    <location>
        <begin position="1"/>
        <end position="60"/>
    </location>
</feature>
<evidence type="ECO:0000256" key="2">
    <source>
        <dbReference type="ARBA" id="ARBA00022676"/>
    </source>
</evidence>
<dbReference type="PANTHER" id="PTHR14453">
    <property type="entry name" value="PARP/ZINC FINGER CCCH TYPE DOMAIN CONTAINING PROTEIN"/>
    <property type="match status" value="1"/>
</dbReference>
<feature type="domain" description="Macro" evidence="6">
    <location>
        <begin position="64"/>
        <end position="230"/>
    </location>
</feature>
<protein>
    <submittedName>
        <fullName evidence="7">PARP14</fullName>
    </submittedName>
</protein>
<dbReference type="PROSITE" id="PS51154">
    <property type="entry name" value="MACRO"/>
    <property type="match status" value="2"/>
</dbReference>
<gene>
    <name evidence="7" type="ORF">EB796_008497</name>
</gene>
<dbReference type="GO" id="GO:0010629">
    <property type="term" value="P:negative regulation of gene expression"/>
    <property type="evidence" value="ECO:0007669"/>
    <property type="project" value="TreeGrafter"/>
</dbReference>
<evidence type="ECO:0000313" key="8">
    <source>
        <dbReference type="Proteomes" id="UP000593567"/>
    </source>
</evidence>
<keyword evidence="3" id="KW-0808">Transferase</keyword>
<dbReference type="OrthoDB" id="10052316at2759"/>
<evidence type="ECO:0000259" key="6">
    <source>
        <dbReference type="PROSITE" id="PS51154"/>
    </source>
</evidence>
<accession>A0A7J7K6L0</accession>